<sequence length="328" mass="38720">MPSLLEMPDLVMNLILSKSDFRSILVLRKVCRDLRNFIDDAEPDLQIRSMEILTVPSKQNNPEISVFFVTKYREHHHILYRKHKSGCQEVCGKRRILMKNSDYLETFFEDMNWIFKHQKSILKFFGFNLTSQLSEVLEVLKKHPMKMTHLRVTADKSQIFEILHSTSPEFLKIAELYFVRPGEVSIQELEDLKCWKSLEEFYTENLVILGSVMNLGHFSKALVTILQVTQEELFVMKEKFLNSPKFQKFVVHYKHFGEEGISDWGRDIHEFRKLLEIFGAPNVDGGRYGKKKWYFRIPNSEDVLCFSFCRQHSEFIRLPLSSIPERAI</sequence>
<evidence type="ECO:0000313" key="3">
    <source>
        <dbReference type="Proteomes" id="UP000230233"/>
    </source>
</evidence>
<dbReference type="Proteomes" id="UP000230233">
    <property type="component" value="Chromosome V"/>
</dbReference>
<proteinExistence type="predicted"/>
<feature type="domain" description="F-box" evidence="1">
    <location>
        <begin position="1"/>
        <end position="50"/>
    </location>
</feature>
<evidence type="ECO:0000313" key="2">
    <source>
        <dbReference type="EMBL" id="PIC29489.1"/>
    </source>
</evidence>
<reference evidence="3" key="1">
    <citation type="submission" date="2017-10" db="EMBL/GenBank/DDBJ databases">
        <title>Rapid genome shrinkage in a self-fertile nematode reveals novel sperm competition proteins.</title>
        <authorList>
            <person name="Yin D."/>
            <person name="Schwarz E.M."/>
            <person name="Thomas C.G."/>
            <person name="Felde R.L."/>
            <person name="Korf I.F."/>
            <person name="Cutter A.D."/>
            <person name="Schartner C.M."/>
            <person name="Ralston E.J."/>
            <person name="Meyer B.J."/>
            <person name="Haag E.S."/>
        </authorList>
    </citation>
    <scope>NUCLEOTIDE SEQUENCE [LARGE SCALE GENOMIC DNA]</scope>
    <source>
        <strain evidence="3">JU1422</strain>
    </source>
</reference>
<name>A0A2G5TQA3_9PELO</name>
<protein>
    <recommendedName>
        <fullName evidence="1">F-box domain-containing protein</fullName>
    </recommendedName>
</protein>
<dbReference type="Pfam" id="PF00646">
    <property type="entry name" value="F-box"/>
    <property type="match status" value="1"/>
</dbReference>
<dbReference type="SMART" id="SM00256">
    <property type="entry name" value="FBOX"/>
    <property type="match status" value="1"/>
</dbReference>
<dbReference type="OrthoDB" id="5896166at2759"/>
<accession>A0A2G5TQA3</accession>
<dbReference type="PANTHER" id="PTHR23014">
    <property type="entry name" value="F-BOX A PROTEIN"/>
    <property type="match status" value="1"/>
</dbReference>
<dbReference type="EMBL" id="PDUG01000005">
    <property type="protein sequence ID" value="PIC29489.1"/>
    <property type="molecule type" value="Genomic_DNA"/>
</dbReference>
<dbReference type="CDD" id="cd22150">
    <property type="entry name" value="F-box_CeFBXA-like"/>
    <property type="match status" value="1"/>
</dbReference>
<gene>
    <name evidence="2" type="primary">Cnig_chr_V.g21048</name>
    <name evidence="2" type="ORF">B9Z55_021048</name>
</gene>
<keyword evidence="3" id="KW-1185">Reference proteome</keyword>
<dbReference type="InterPro" id="IPR002900">
    <property type="entry name" value="DUF38/FTH_CAE_spp"/>
</dbReference>
<dbReference type="AlphaFoldDB" id="A0A2G5TQA3"/>
<evidence type="ECO:0000259" key="1">
    <source>
        <dbReference type="PROSITE" id="PS50181"/>
    </source>
</evidence>
<organism evidence="2 3">
    <name type="scientific">Caenorhabditis nigoni</name>
    <dbReference type="NCBI Taxonomy" id="1611254"/>
    <lineage>
        <taxon>Eukaryota</taxon>
        <taxon>Metazoa</taxon>
        <taxon>Ecdysozoa</taxon>
        <taxon>Nematoda</taxon>
        <taxon>Chromadorea</taxon>
        <taxon>Rhabditida</taxon>
        <taxon>Rhabditina</taxon>
        <taxon>Rhabditomorpha</taxon>
        <taxon>Rhabditoidea</taxon>
        <taxon>Rhabditidae</taxon>
        <taxon>Peloderinae</taxon>
        <taxon>Caenorhabditis</taxon>
    </lineage>
</organism>
<dbReference type="InterPro" id="IPR001810">
    <property type="entry name" value="F-box_dom"/>
</dbReference>
<dbReference type="PANTHER" id="PTHR23014:SF1">
    <property type="entry name" value="DUF38 DOMAIN-CONTAINING PROTEIN-RELATED"/>
    <property type="match status" value="1"/>
</dbReference>
<comment type="caution">
    <text evidence="2">The sequence shown here is derived from an EMBL/GenBank/DDBJ whole genome shotgun (WGS) entry which is preliminary data.</text>
</comment>
<dbReference type="Pfam" id="PF01827">
    <property type="entry name" value="FTH"/>
    <property type="match status" value="1"/>
</dbReference>
<dbReference type="PROSITE" id="PS50181">
    <property type="entry name" value="FBOX"/>
    <property type="match status" value="1"/>
</dbReference>